<accession>A0A2D3V0Y0</accession>
<evidence type="ECO:0000256" key="2">
    <source>
        <dbReference type="SAM" id="Phobius"/>
    </source>
</evidence>
<evidence type="ECO:0000256" key="1">
    <source>
        <dbReference type="SAM" id="MobiDB-lite"/>
    </source>
</evidence>
<feature type="compositionally biased region" description="Polar residues" evidence="1">
    <location>
        <begin position="1"/>
        <end position="14"/>
    </location>
</feature>
<organism evidence="3 4">
    <name type="scientific">Ramularia collo-cygni</name>
    <dbReference type="NCBI Taxonomy" id="112498"/>
    <lineage>
        <taxon>Eukaryota</taxon>
        <taxon>Fungi</taxon>
        <taxon>Dikarya</taxon>
        <taxon>Ascomycota</taxon>
        <taxon>Pezizomycotina</taxon>
        <taxon>Dothideomycetes</taxon>
        <taxon>Dothideomycetidae</taxon>
        <taxon>Mycosphaerellales</taxon>
        <taxon>Mycosphaerellaceae</taxon>
        <taxon>Ramularia</taxon>
    </lineage>
</organism>
<keyword evidence="2" id="KW-1133">Transmembrane helix</keyword>
<dbReference type="RefSeq" id="XP_023625207.1">
    <property type="nucleotide sequence ID" value="XM_023769439.1"/>
</dbReference>
<evidence type="ECO:0000313" key="4">
    <source>
        <dbReference type="Proteomes" id="UP000225277"/>
    </source>
</evidence>
<dbReference type="AlphaFoldDB" id="A0A2D3V0Y0"/>
<protein>
    <submittedName>
        <fullName evidence="3">Uncharacterized protein</fullName>
    </submittedName>
</protein>
<evidence type="ECO:0000313" key="3">
    <source>
        <dbReference type="EMBL" id="CZT18317.1"/>
    </source>
</evidence>
<dbReference type="OrthoDB" id="2120024at2759"/>
<keyword evidence="2" id="KW-0472">Membrane</keyword>
<keyword evidence="4" id="KW-1185">Reference proteome</keyword>
<name>A0A2D3V0Y0_9PEZI</name>
<gene>
    <name evidence="3" type="ORF">RCC_04161</name>
</gene>
<dbReference type="EMBL" id="FJUY01000005">
    <property type="protein sequence ID" value="CZT18317.1"/>
    <property type="molecule type" value="Genomic_DNA"/>
</dbReference>
<feature type="region of interest" description="Disordered" evidence="1">
    <location>
        <begin position="1"/>
        <end position="29"/>
    </location>
</feature>
<dbReference type="GeneID" id="35599338"/>
<keyword evidence="2" id="KW-0812">Transmembrane</keyword>
<proteinExistence type="predicted"/>
<dbReference type="Proteomes" id="UP000225277">
    <property type="component" value="Unassembled WGS sequence"/>
</dbReference>
<feature type="transmembrane region" description="Helical" evidence="2">
    <location>
        <begin position="98"/>
        <end position="117"/>
    </location>
</feature>
<reference evidence="3 4" key="1">
    <citation type="submission" date="2016-03" db="EMBL/GenBank/DDBJ databases">
        <authorList>
            <person name="Ploux O."/>
        </authorList>
    </citation>
    <scope>NUCLEOTIDE SEQUENCE [LARGE SCALE GENOMIC DNA]</scope>
    <source>
        <strain evidence="3 4">URUG2</strain>
    </source>
</reference>
<feature type="compositionally biased region" description="Low complexity" evidence="1">
    <location>
        <begin position="17"/>
        <end position="29"/>
    </location>
</feature>
<feature type="region of interest" description="Disordered" evidence="1">
    <location>
        <begin position="59"/>
        <end position="89"/>
    </location>
</feature>
<sequence length="148" mass="16488">MVAPRTTTSLSRVKQASEPSSRSLPPSTTSYSSTLQLNIAIQTTQHAMFRPLLNRALPRISTTSRRANSSQRPPPQQPPSSTTPNPHREFYRGGLGRAVFFNFLIATGTFQALYWSWLKLESMEVKREKGEEIKVLEGELKGLIGKGT</sequence>